<feature type="domain" description="NAD-dependent epimerase/dehydratase" evidence="2">
    <location>
        <begin position="3"/>
        <end position="235"/>
    </location>
</feature>
<sequence>MSVLVTGVAGFLGLHVAEALLARGEAVLGIDDLNAAYDPALKEARLRRLLGRERFGFVRGDVGDPAFLDGWATQHGGDVTGVVHLAAGRSRKHPSHPREEVHQRIAGHLVLLALCRHRLPQLRHLVHAESGLPLPEDSDGTAGARRRKALRDAEIILGRAYARLYRIPQTCIRLARVYGPWSRPDALCQALADAIAAGRPLLLPEGGQVVRLAFVEDVAAAIVSALDDPPDPRSGTPYRLLDLAATEPVEMARLVSLLEDELGQVVEKRWGPAPPGAAAAALDDGAAAPDRRPATRIEEGIARFVVWHRKHYGRTLEEGRAAPL</sequence>
<dbReference type="EMBL" id="JBBLZC010000008">
    <property type="protein sequence ID" value="MEK0083485.1"/>
    <property type="molecule type" value="Genomic_DNA"/>
</dbReference>
<evidence type="ECO:0000256" key="1">
    <source>
        <dbReference type="ARBA" id="ARBA00023027"/>
    </source>
</evidence>
<dbReference type="Proteomes" id="UP001375743">
    <property type="component" value="Unassembled WGS sequence"/>
</dbReference>
<dbReference type="PANTHER" id="PTHR43574">
    <property type="entry name" value="EPIMERASE-RELATED"/>
    <property type="match status" value="1"/>
</dbReference>
<dbReference type="PRINTS" id="PR01713">
    <property type="entry name" value="NUCEPIMERASE"/>
</dbReference>
<dbReference type="SUPFAM" id="SSF51735">
    <property type="entry name" value="NAD(P)-binding Rossmann-fold domains"/>
    <property type="match status" value="1"/>
</dbReference>
<protein>
    <submittedName>
        <fullName evidence="3">NAD-dependent epimerase/dehydratase family protein</fullName>
    </submittedName>
</protein>
<dbReference type="InterPro" id="IPR036291">
    <property type="entry name" value="NAD(P)-bd_dom_sf"/>
</dbReference>
<keyword evidence="1" id="KW-0520">NAD</keyword>
<accession>A0ABU8XQI1</accession>
<dbReference type="Pfam" id="PF01370">
    <property type="entry name" value="Epimerase"/>
    <property type="match status" value="1"/>
</dbReference>
<keyword evidence="4" id="KW-1185">Reference proteome</keyword>
<organism evidence="3 4">
    <name type="scientific">Benzoatithermus flavus</name>
    <dbReference type="NCBI Taxonomy" id="3108223"/>
    <lineage>
        <taxon>Bacteria</taxon>
        <taxon>Pseudomonadati</taxon>
        <taxon>Pseudomonadota</taxon>
        <taxon>Alphaproteobacteria</taxon>
        <taxon>Geminicoccales</taxon>
        <taxon>Geminicoccaceae</taxon>
        <taxon>Benzoatithermus</taxon>
    </lineage>
</organism>
<evidence type="ECO:0000313" key="3">
    <source>
        <dbReference type="EMBL" id="MEK0083485.1"/>
    </source>
</evidence>
<dbReference type="InterPro" id="IPR001509">
    <property type="entry name" value="Epimerase_deHydtase"/>
</dbReference>
<reference evidence="3 4" key="1">
    <citation type="submission" date="2024-01" db="EMBL/GenBank/DDBJ databases">
        <title>Multi-omics insights into the function and evolution of sodium benzoate biodegradation pathways in Benzoatithermus flavus gen. nov., sp. nov. from hot spring.</title>
        <authorList>
            <person name="Hu C.-J."/>
            <person name="Li W.-J."/>
        </authorList>
    </citation>
    <scope>NUCLEOTIDE SEQUENCE [LARGE SCALE GENOMIC DNA]</scope>
    <source>
        <strain evidence="3 4">SYSU G07066</strain>
    </source>
</reference>
<evidence type="ECO:0000259" key="2">
    <source>
        <dbReference type="Pfam" id="PF01370"/>
    </source>
</evidence>
<comment type="caution">
    <text evidence="3">The sequence shown here is derived from an EMBL/GenBank/DDBJ whole genome shotgun (WGS) entry which is preliminary data.</text>
</comment>
<evidence type="ECO:0000313" key="4">
    <source>
        <dbReference type="Proteomes" id="UP001375743"/>
    </source>
</evidence>
<dbReference type="RefSeq" id="WP_418159333.1">
    <property type="nucleotide sequence ID" value="NZ_JBBLZC010000008.1"/>
</dbReference>
<name>A0ABU8XQI1_9PROT</name>
<proteinExistence type="predicted"/>
<dbReference type="Gene3D" id="3.40.50.720">
    <property type="entry name" value="NAD(P)-binding Rossmann-like Domain"/>
    <property type="match status" value="1"/>
</dbReference>
<gene>
    <name evidence="3" type="ORF">U1T56_10005</name>
</gene>